<evidence type="ECO:0000313" key="1">
    <source>
        <dbReference type="EMBL" id="KAK2028907.1"/>
    </source>
</evidence>
<keyword evidence="2" id="KW-1185">Reference proteome</keyword>
<sequence>MEPLVPWLTGTSLSPFPIELIGYILPWYAKWALEERGQRYWGREGGQESPHVDNLESCSLLDIHGTPVLAASITRHFRSSRRLSRGLPYLYHARVSPFLLVYSVIGERKQGEKERERNNETKSKLSLFFVCLFVCFSAQKESQERKILGILIVTTLKTAHSWNSLFPLPIKNLEMSPPWKMN</sequence>
<gene>
    <name evidence="1" type="ORF">LX32DRAFT_380803</name>
</gene>
<dbReference type="Proteomes" id="UP001232148">
    <property type="component" value="Unassembled WGS sequence"/>
</dbReference>
<evidence type="ECO:0000313" key="2">
    <source>
        <dbReference type="Proteomes" id="UP001232148"/>
    </source>
</evidence>
<protein>
    <submittedName>
        <fullName evidence="1">Uncharacterized protein</fullName>
    </submittedName>
</protein>
<comment type="caution">
    <text evidence="1">The sequence shown here is derived from an EMBL/GenBank/DDBJ whole genome shotgun (WGS) entry which is preliminary data.</text>
</comment>
<accession>A0AAD9HIH0</accession>
<reference evidence="1" key="1">
    <citation type="submission" date="2021-06" db="EMBL/GenBank/DDBJ databases">
        <title>Comparative genomics, transcriptomics and evolutionary studies reveal genomic signatures of adaptation to plant cell wall in hemibiotrophic fungi.</title>
        <authorList>
            <consortium name="DOE Joint Genome Institute"/>
            <person name="Baroncelli R."/>
            <person name="Diaz J.F."/>
            <person name="Benocci T."/>
            <person name="Peng M."/>
            <person name="Battaglia E."/>
            <person name="Haridas S."/>
            <person name="Andreopoulos W."/>
            <person name="Labutti K."/>
            <person name="Pangilinan J."/>
            <person name="Floch G.L."/>
            <person name="Makela M.R."/>
            <person name="Henrissat B."/>
            <person name="Grigoriev I.V."/>
            <person name="Crouch J.A."/>
            <person name="De Vries R.P."/>
            <person name="Sukno S.A."/>
            <person name="Thon M.R."/>
        </authorList>
    </citation>
    <scope>NUCLEOTIDE SEQUENCE</scope>
    <source>
        <strain evidence="1">MAFF235873</strain>
    </source>
</reference>
<dbReference type="AlphaFoldDB" id="A0AAD9HIH0"/>
<organism evidence="1 2">
    <name type="scientific">Colletotrichum zoysiae</name>
    <dbReference type="NCBI Taxonomy" id="1216348"/>
    <lineage>
        <taxon>Eukaryota</taxon>
        <taxon>Fungi</taxon>
        <taxon>Dikarya</taxon>
        <taxon>Ascomycota</taxon>
        <taxon>Pezizomycotina</taxon>
        <taxon>Sordariomycetes</taxon>
        <taxon>Hypocreomycetidae</taxon>
        <taxon>Glomerellales</taxon>
        <taxon>Glomerellaceae</taxon>
        <taxon>Colletotrichum</taxon>
        <taxon>Colletotrichum graminicola species complex</taxon>
    </lineage>
</organism>
<name>A0AAD9HIH0_9PEZI</name>
<proteinExistence type="predicted"/>
<dbReference type="EMBL" id="MU842871">
    <property type="protein sequence ID" value="KAK2028907.1"/>
    <property type="molecule type" value="Genomic_DNA"/>
</dbReference>